<evidence type="ECO:0000313" key="4">
    <source>
        <dbReference type="Proteomes" id="UP000318741"/>
    </source>
</evidence>
<dbReference type="KEGG" id="acaf:CA12_42840"/>
<evidence type="ECO:0000256" key="2">
    <source>
        <dbReference type="SAM" id="MobiDB-lite"/>
    </source>
</evidence>
<dbReference type="Proteomes" id="UP000318741">
    <property type="component" value="Chromosome"/>
</dbReference>
<comment type="cofactor">
    <cofactor evidence="1">
        <name>Fe(2+)</name>
        <dbReference type="ChEBI" id="CHEBI:29033"/>
    </cofactor>
</comment>
<dbReference type="Pfam" id="PF05721">
    <property type="entry name" value="PhyH"/>
    <property type="match status" value="1"/>
</dbReference>
<dbReference type="PANTHER" id="PTHR20883">
    <property type="entry name" value="PHYTANOYL-COA DIOXYGENASE DOMAIN CONTAINING 1"/>
    <property type="match status" value="1"/>
</dbReference>
<protein>
    <submittedName>
        <fullName evidence="3">Phytanoyl-CoA dioxygenase (PhyH)</fullName>
    </submittedName>
</protein>
<dbReference type="GO" id="GO:0005506">
    <property type="term" value="F:iron ion binding"/>
    <property type="evidence" value="ECO:0007669"/>
    <property type="project" value="UniProtKB-ARBA"/>
</dbReference>
<dbReference type="InterPro" id="IPR008775">
    <property type="entry name" value="Phytyl_CoA_dOase-like"/>
</dbReference>
<feature type="compositionally biased region" description="Low complexity" evidence="2">
    <location>
        <begin position="385"/>
        <end position="402"/>
    </location>
</feature>
<sequence>MATKSAFSAFKPGGVWHRAVSTQVMRGLRAADSMGAPLSLTPSKKLKGIRKYWNREMMDRYIASGGTELPHDEMCQLRVPDPLVPKTEDVAPENKLSTEDLAAFYRNGYLKPFKAFEPEQIKDFGRRLLERCGQPSQVYPGGDPHRDRHLEMPEMMRLIAHPAITDRCAQLLGPNLLTWRSQLFHKPPGNNPVGWHQASTYMFEEEFGEPSVFPPDINNLFMLTVWIPADPSTRKNGCLKVDTRSVTERTRWMRLGGDVGFHAVNYGPCYEVKEEDVHYIEMEPGEVLIFTERAIHGSDANRTDSNRMAFNFRVVPTDVQVYRPGKRFHKASQMNRVYDLTNWRPVIIRGTDTVRKNESVPWTDYAGSELIPGKITPDGAPPNPSAATEPVAAASEAVTAGA</sequence>
<dbReference type="PANTHER" id="PTHR20883:SF48">
    <property type="entry name" value="ECTOINE DIOXYGENASE"/>
    <property type="match status" value="1"/>
</dbReference>
<dbReference type="SUPFAM" id="SSF51197">
    <property type="entry name" value="Clavaminate synthase-like"/>
    <property type="match status" value="1"/>
</dbReference>
<dbReference type="RefSeq" id="WP_145361110.1">
    <property type="nucleotide sequence ID" value="NZ_CP036265.1"/>
</dbReference>
<dbReference type="AlphaFoldDB" id="A0A517PFM1"/>
<dbReference type="OrthoDB" id="9796766at2"/>
<keyword evidence="3" id="KW-0223">Dioxygenase</keyword>
<accession>A0A517PFM1</accession>
<organism evidence="3 4">
    <name type="scientific">Alienimonas californiensis</name>
    <dbReference type="NCBI Taxonomy" id="2527989"/>
    <lineage>
        <taxon>Bacteria</taxon>
        <taxon>Pseudomonadati</taxon>
        <taxon>Planctomycetota</taxon>
        <taxon>Planctomycetia</taxon>
        <taxon>Planctomycetales</taxon>
        <taxon>Planctomycetaceae</taxon>
        <taxon>Alienimonas</taxon>
    </lineage>
</organism>
<dbReference type="Gene3D" id="2.60.120.620">
    <property type="entry name" value="q2cbj1_9rhob like domain"/>
    <property type="match status" value="1"/>
</dbReference>
<proteinExistence type="predicted"/>
<dbReference type="EMBL" id="CP036265">
    <property type="protein sequence ID" value="QDT18144.1"/>
    <property type="molecule type" value="Genomic_DNA"/>
</dbReference>
<evidence type="ECO:0000313" key="3">
    <source>
        <dbReference type="EMBL" id="QDT18144.1"/>
    </source>
</evidence>
<dbReference type="GO" id="GO:0016706">
    <property type="term" value="F:2-oxoglutarate-dependent dioxygenase activity"/>
    <property type="evidence" value="ECO:0007669"/>
    <property type="project" value="UniProtKB-ARBA"/>
</dbReference>
<reference evidence="3 4" key="1">
    <citation type="submission" date="2019-02" db="EMBL/GenBank/DDBJ databases">
        <title>Deep-cultivation of Planctomycetes and their phenomic and genomic characterization uncovers novel biology.</title>
        <authorList>
            <person name="Wiegand S."/>
            <person name="Jogler M."/>
            <person name="Boedeker C."/>
            <person name="Pinto D."/>
            <person name="Vollmers J."/>
            <person name="Rivas-Marin E."/>
            <person name="Kohn T."/>
            <person name="Peeters S.H."/>
            <person name="Heuer A."/>
            <person name="Rast P."/>
            <person name="Oberbeckmann S."/>
            <person name="Bunk B."/>
            <person name="Jeske O."/>
            <person name="Meyerdierks A."/>
            <person name="Storesund J.E."/>
            <person name="Kallscheuer N."/>
            <person name="Luecker S."/>
            <person name="Lage O.M."/>
            <person name="Pohl T."/>
            <person name="Merkel B.J."/>
            <person name="Hornburger P."/>
            <person name="Mueller R.-W."/>
            <person name="Bruemmer F."/>
            <person name="Labrenz M."/>
            <person name="Spormann A.M."/>
            <person name="Op den Camp H."/>
            <person name="Overmann J."/>
            <person name="Amann R."/>
            <person name="Jetten M.S.M."/>
            <person name="Mascher T."/>
            <person name="Medema M.H."/>
            <person name="Devos D.P."/>
            <person name="Kaster A.-K."/>
            <person name="Ovreas L."/>
            <person name="Rohde M."/>
            <person name="Galperin M.Y."/>
            <person name="Jogler C."/>
        </authorList>
    </citation>
    <scope>NUCLEOTIDE SEQUENCE [LARGE SCALE GENOMIC DNA]</scope>
    <source>
        <strain evidence="3 4">CA12</strain>
    </source>
</reference>
<keyword evidence="3" id="KW-0560">Oxidoreductase</keyword>
<feature type="region of interest" description="Disordered" evidence="2">
    <location>
        <begin position="373"/>
        <end position="402"/>
    </location>
</feature>
<name>A0A517PFM1_9PLAN</name>
<gene>
    <name evidence="3" type="ORF">CA12_42840</name>
</gene>
<evidence type="ECO:0000256" key="1">
    <source>
        <dbReference type="ARBA" id="ARBA00001954"/>
    </source>
</evidence>
<keyword evidence="4" id="KW-1185">Reference proteome</keyword>